<dbReference type="Pfam" id="PF21829">
    <property type="entry name" value="DUF6889"/>
    <property type="match status" value="1"/>
</dbReference>
<sequence length="47" mass="5397">MAGVWQQHELWDGTYSLDDLLDAHEWLSVKRENQQRAQDAANREGGA</sequence>
<organism evidence="1 2">
    <name type="scientific">Sporomusa ovata</name>
    <dbReference type="NCBI Taxonomy" id="2378"/>
    <lineage>
        <taxon>Bacteria</taxon>
        <taxon>Bacillati</taxon>
        <taxon>Bacillota</taxon>
        <taxon>Negativicutes</taxon>
        <taxon>Selenomonadales</taxon>
        <taxon>Sporomusaceae</taxon>
        <taxon>Sporomusa</taxon>
    </lineage>
</organism>
<proteinExistence type="predicted"/>
<dbReference type="RefSeq" id="WP_021168770.1">
    <property type="nucleotide sequence ID" value="NZ_CTRP01000005.1"/>
</dbReference>
<evidence type="ECO:0000313" key="2">
    <source>
        <dbReference type="Proteomes" id="UP000049855"/>
    </source>
</evidence>
<reference evidence="2" key="1">
    <citation type="submission" date="2015-03" db="EMBL/GenBank/DDBJ databases">
        <authorList>
            <person name="Nijsse Bart"/>
        </authorList>
    </citation>
    <scope>NUCLEOTIDE SEQUENCE [LARGE SCALE GENOMIC DNA]</scope>
</reference>
<accession>A0A0U1KYE9</accession>
<dbReference type="EMBL" id="CTRP01000005">
    <property type="protein sequence ID" value="CQR71684.1"/>
    <property type="molecule type" value="Genomic_DNA"/>
</dbReference>
<dbReference type="InterPro" id="IPR054182">
    <property type="entry name" value="DUF6889"/>
</dbReference>
<evidence type="ECO:0000313" key="1">
    <source>
        <dbReference type="EMBL" id="CQR71684.1"/>
    </source>
</evidence>
<keyword evidence="2" id="KW-1185">Reference proteome</keyword>
<protein>
    <submittedName>
        <fullName evidence="1">Uncharacterized protein</fullName>
    </submittedName>
</protein>
<dbReference type="AlphaFoldDB" id="A0A0U1KYE9"/>
<dbReference type="Proteomes" id="UP000049855">
    <property type="component" value="Unassembled WGS sequence"/>
</dbReference>
<name>A0A0U1KYE9_9FIRM</name>
<gene>
    <name evidence="1" type="ORF">SpAn4DRAFT_3550</name>
</gene>